<dbReference type="Proteomes" id="UP000186819">
    <property type="component" value="Unassembled WGS sequence"/>
</dbReference>
<dbReference type="InterPro" id="IPR028098">
    <property type="entry name" value="Glyco_trans_4-like_N"/>
</dbReference>
<protein>
    <submittedName>
        <fullName evidence="2">Sugar transferase, PEP-CTERM/EpsH1 system associated/sugar transferase, PEP-CTERM/EpsH1 system associated</fullName>
    </submittedName>
</protein>
<keyword evidence="3" id="KW-1185">Reference proteome</keyword>
<accession>A0A1N6V7Y8</accession>
<dbReference type="InterPro" id="IPR017522">
    <property type="entry name" value="Sugar_tfrase_PEP-CTERM_Stp2"/>
</dbReference>
<dbReference type="EMBL" id="FTMD01000006">
    <property type="protein sequence ID" value="SIQ73897.1"/>
    <property type="molecule type" value="Genomic_DNA"/>
</dbReference>
<dbReference type="NCBIfam" id="TIGR03088">
    <property type="entry name" value="stp2"/>
    <property type="match status" value="1"/>
</dbReference>
<dbReference type="Pfam" id="PF13439">
    <property type="entry name" value="Glyco_transf_4"/>
    <property type="match status" value="1"/>
</dbReference>
<evidence type="ECO:0000259" key="1">
    <source>
        <dbReference type="Pfam" id="PF13439"/>
    </source>
</evidence>
<dbReference type="STRING" id="34027.SAMN05421829_106184"/>
<reference evidence="3" key="1">
    <citation type="submission" date="2017-01" db="EMBL/GenBank/DDBJ databases">
        <authorList>
            <person name="Varghese N."/>
            <person name="Submissions S."/>
        </authorList>
    </citation>
    <scope>NUCLEOTIDE SEQUENCE [LARGE SCALE GENOMIC DNA]</scope>
    <source>
        <strain evidence="3">ATCC 51758</strain>
    </source>
</reference>
<dbReference type="GO" id="GO:0016757">
    <property type="term" value="F:glycosyltransferase activity"/>
    <property type="evidence" value="ECO:0007669"/>
    <property type="project" value="TreeGrafter"/>
</dbReference>
<evidence type="ECO:0000313" key="3">
    <source>
        <dbReference type="Proteomes" id="UP000186819"/>
    </source>
</evidence>
<dbReference type="CDD" id="cd03801">
    <property type="entry name" value="GT4_PimA-like"/>
    <property type="match status" value="1"/>
</dbReference>
<sequence>MDVRPPLLYLVHRIPYPPNKGDKLRSFHILRHLARSYRVYLGTFVDRAEDAPHVETLREWCADVCAIPLSPVRTRLASLRGLLSGEALSLPYYRSRRLRNWVDGTVRSQGIRRAVAFSGPMAQYLDHAGLDRRVVDFCDVDSAKWSDYAGARAWPMSWLYRREGAKLLAFEREVAAATDASIFVTDAEADLFRRAAPEVSGRVVAMPNGVDAEFFSPDAGHANPYPAGGPVVVFTGAMDYWPNVDAVVWFVQDILPLLQRSRADLRFCIVGMNPAPAVLALAGPSVVVTGSVPDVRPWIAHAQVVAAPLRIARGIQNKVLEAMAMARPVVVSASSATGLAGEPGHDFEVAGTTHEFAARISALLGDPERAMQMGTCARARVLAAYSWDAHLGRLDALLDAAREPAVARPRAQDAADHDPRPLVVHVVYRFQVGGLENGVVNLINRLPVSRFRHAVVALTDCDPAFCQRVVHDDVRFVSLHKPPGHGVKLYPALFRLFSELRPAVVHTRNLAALEAVVPAWAAGVPVRVHGEHGWDVSDPDGTRRRFQWMRRLYRPFVTHYIPLSDHLLRYLNASVGVGAACMTRICNGVDTQRFRPGVRGREVLAGSPFEGDDLCVIGTVGRLEPIKDPLNLLRAFVQLLRRAPQLARRLRLMIVGDGSLRAELEAEIAREGVGACVWLAGERRDVPEAMRALDVFVLPSRAEGISNTILEAMACGLPVIATRVGGNAELVIEGETGMLVPAGDSAALADALARYVEDGRMMQQHGQAARKRAEAEFSIDGMVARYAQLYESLLSAAGRPVPAT</sequence>
<name>A0A1N6V7Y8_9RHOO</name>
<feature type="domain" description="Glycosyltransferase subfamily 4-like N-terminal" evidence="1">
    <location>
        <begin position="432"/>
        <end position="593"/>
    </location>
</feature>
<evidence type="ECO:0000313" key="2">
    <source>
        <dbReference type="EMBL" id="SIQ73897.1"/>
    </source>
</evidence>
<dbReference type="AlphaFoldDB" id="A0A1N6V7Y8"/>
<dbReference type="SUPFAM" id="SSF53756">
    <property type="entry name" value="UDP-Glycosyltransferase/glycogen phosphorylase"/>
    <property type="match status" value="2"/>
</dbReference>
<dbReference type="InterPro" id="IPR017521">
    <property type="entry name" value="Sugar_tfrase_PEP-CTERM_Stp1"/>
</dbReference>
<dbReference type="NCBIfam" id="TIGR03087">
    <property type="entry name" value="stp1"/>
    <property type="match status" value="1"/>
</dbReference>
<keyword evidence="2" id="KW-0808">Transferase</keyword>
<dbReference type="Gene3D" id="3.40.50.2000">
    <property type="entry name" value="Glycogen Phosphorylase B"/>
    <property type="match status" value="4"/>
</dbReference>
<proteinExistence type="predicted"/>
<organism evidence="2 3">
    <name type="scientific">Aromatoleum tolulyticum</name>
    <dbReference type="NCBI Taxonomy" id="34027"/>
    <lineage>
        <taxon>Bacteria</taxon>
        <taxon>Pseudomonadati</taxon>
        <taxon>Pseudomonadota</taxon>
        <taxon>Betaproteobacteria</taxon>
        <taxon>Rhodocyclales</taxon>
        <taxon>Rhodocyclaceae</taxon>
        <taxon>Aromatoleum</taxon>
    </lineage>
</organism>
<gene>
    <name evidence="2" type="ORF">SAMN05421829_106184</name>
</gene>
<dbReference type="Pfam" id="PF13692">
    <property type="entry name" value="Glyco_trans_1_4"/>
    <property type="match status" value="2"/>
</dbReference>
<dbReference type="RefSeq" id="WP_084205056.1">
    <property type="nucleotide sequence ID" value="NZ_FTMD01000006.1"/>
</dbReference>
<dbReference type="PANTHER" id="PTHR12526">
    <property type="entry name" value="GLYCOSYLTRANSFERASE"/>
    <property type="match status" value="1"/>
</dbReference>